<dbReference type="GO" id="GO:0016788">
    <property type="term" value="F:hydrolase activity, acting on ester bonds"/>
    <property type="evidence" value="ECO:0007669"/>
    <property type="project" value="InterPro"/>
</dbReference>
<dbReference type="InterPro" id="IPR036514">
    <property type="entry name" value="SGNH_hydro_sf"/>
</dbReference>
<evidence type="ECO:0008006" key="4">
    <source>
        <dbReference type="Google" id="ProtNLM"/>
    </source>
</evidence>
<keyword evidence="3" id="KW-1185">Reference proteome</keyword>
<evidence type="ECO:0000313" key="3">
    <source>
        <dbReference type="Proteomes" id="UP000218334"/>
    </source>
</evidence>
<feature type="chain" id="PRO_5013924311" description="Carbohydrate esterase family 16 protein" evidence="1">
    <location>
        <begin position="19"/>
        <end position="309"/>
    </location>
</feature>
<organism evidence="2 3">
    <name type="scientific">Armillaria solidipes</name>
    <dbReference type="NCBI Taxonomy" id="1076256"/>
    <lineage>
        <taxon>Eukaryota</taxon>
        <taxon>Fungi</taxon>
        <taxon>Dikarya</taxon>
        <taxon>Basidiomycota</taxon>
        <taxon>Agaricomycotina</taxon>
        <taxon>Agaricomycetes</taxon>
        <taxon>Agaricomycetidae</taxon>
        <taxon>Agaricales</taxon>
        <taxon>Marasmiineae</taxon>
        <taxon>Physalacriaceae</taxon>
        <taxon>Armillaria</taxon>
    </lineage>
</organism>
<keyword evidence="1" id="KW-0732">Signal</keyword>
<accession>A0A2H3C4M0</accession>
<dbReference type="Gene3D" id="3.40.50.1110">
    <property type="entry name" value="SGNH hydrolase"/>
    <property type="match status" value="1"/>
</dbReference>
<dbReference type="Pfam" id="PF00657">
    <property type="entry name" value="Lipase_GDSL"/>
    <property type="match status" value="1"/>
</dbReference>
<dbReference type="AlphaFoldDB" id="A0A2H3C4M0"/>
<evidence type="ECO:0000313" key="2">
    <source>
        <dbReference type="EMBL" id="PBK73268.1"/>
    </source>
</evidence>
<evidence type="ECO:0000256" key="1">
    <source>
        <dbReference type="SAM" id="SignalP"/>
    </source>
</evidence>
<dbReference type="InterPro" id="IPR001087">
    <property type="entry name" value="GDSL"/>
</dbReference>
<name>A0A2H3C4M0_9AGAR</name>
<dbReference type="Proteomes" id="UP000218334">
    <property type="component" value="Unassembled WGS sequence"/>
</dbReference>
<proteinExistence type="predicted"/>
<reference evidence="3" key="1">
    <citation type="journal article" date="2017" name="Nat. Ecol. Evol.">
        <title>Genome expansion and lineage-specific genetic innovations in the forest pathogenic fungi Armillaria.</title>
        <authorList>
            <person name="Sipos G."/>
            <person name="Prasanna A.N."/>
            <person name="Walter M.C."/>
            <person name="O'Connor E."/>
            <person name="Balint B."/>
            <person name="Krizsan K."/>
            <person name="Kiss B."/>
            <person name="Hess J."/>
            <person name="Varga T."/>
            <person name="Slot J."/>
            <person name="Riley R."/>
            <person name="Boka B."/>
            <person name="Rigling D."/>
            <person name="Barry K."/>
            <person name="Lee J."/>
            <person name="Mihaltcheva S."/>
            <person name="LaButti K."/>
            <person name="Lipzen A."/>
            <person name="Waldron R."/>
            <person name="Moloney N.M."/>
            <person name="Sperisen C."/>
            <person name="Kredics L."/>
            <person name="Vagvoelgyi C."/>
            <person name="Patrignani A."/>
            <person name="Fitzpatrick D."/>
            <person name="Nagy I."/>
            <person name="Doyle S."/>
            <person name="Anderson J.B."/>
            <person name="Grigoriev I.V."/>
            <person name="Gueldener U."/>
            <person name="Muensterkoetter M."/>
            <person name="Nagy L.G."/>
        </authorList>
    </citation>
    <scope>NUCLEOTIDE SEQUENCE [LARGE SCALE GENOMIC DNA]</scope>
    <source>
        <strain evidence="3">28-4</strain>
    </source>
</reference>
<feature type="signal peptide" evidence="1">
    <location>
        <begin position="1"/>
        <end position="18"/>
    </location>
</feature>
<gene>
    <name evidence="2" type="ORF">ARMSODRAFT_1062869</name>
</gene>
<sequence>MHSSLTLILAAFASLAAGVQLAIEPSCGALFGTVSDLNAGLGSLSSYSTIVAFGDGYTDGGKEDGSTLDAAVQDLPDPKAGGRLSNGPLWVENLASDINATLKDYAVNTPVTATVVDHTQYPAFIFSDTRDFVYQNNYVISGPNKPTPDDTLYIVFVGMESADDHCLASSFPNTANNVIYELLLMADSPLFAKNILVVDNYGRGNVTSYGNEYKQSVFDGLGTLYSKRGANVGFVDLGNLWAAVLGTNPGYEAFGYVSAGACTVDDTTTEGQCDNPDETFYYIPSYPSAATHRLMADYIEAVFEQCQWS</sequence>
<dbReference type="EMBL" id="KZ293420">
    <property type="protein sequence ID" value="PBK73268.1"/>
    <property type="molecule type" value="Genomic_DNA"/>
</dbReference>
<protein>
    <recommendedName>
        <fullName evidence="4">Carbohydrate esterase family 16 protein</fullName>
    </recommendedName>
</protein>